<evidence type="ECO:0000313" key="7">
    <source>
        <dbReference type="Proteomes" id="UP000028924"/>
    </source>
</evidence>
<evidence type="ECO:0000313" key="6">
    <source>
        <dbReference type="EMBL" id="KFM28680.1"/>
    </source>
</evidence>
<dbReference type="GO" id="GO:0036228">
    <property type="term" value="P:protein localization to nuclear inner membrane"/>
    <property type="evidence" value="ECO:0007669"/>
    <property type="project" value="TreeGrafter"/>
</dbReference>
<keyword evidence="7" id="KW-1185">Reference proteome</keyword>
<dbReference type="AlphaFoldDB" id="A0A087SSH6"/>
<dbReference type="InterPro" id="IPR004870">
    <property type="entry name" value="Nucleoporin_Nup155"/>
</dbReference>
<dbReference type="KEGG" id="apro:F751_3510"/>
<dbReference type="OrthoDB" id="338970at2759"/>
<organism evidence="6 7">
    <name type="scientific">Auxenochlorella protothecoides</name>
    <name type="common">Green microalga</name>
    <name type="synonym">Chlorella protothecoides</name>
    <dbReference type="NCBI Taxonomy" id="3075"/>
    <lineage>
        <taxon>Eukaryota</taxon>
        <taxon>Viridiplantae</taxon>
        <taxon>Chlorophyta</taxon>
        <taxon>core chlorophytes</taxon>
        <taxon>Trebouxiophyceae</taxon>
        <taxon>Chlorellales</taxon>
        <taxon>Chlorellaceae</taxon>
        <taxon>Auxenochlorella</taxon>
    </lineage>
</organism>
<dbReference type="GO" id="GO:0017056">
    <property type="term" value="F:structural constituent of nuclear pore"/>
    <property type="evidence" value="ECO:0007669"/>
    <property type="project" value="InterPro"/>
</dbReference>
<accession>A0A087SSH6</accession>
<comment type="subcellular location">
    <subcellularLocation>
        <location evidence="1">Nucleus</location>
    </subcellularLocation>
</comment>
<dbReference type="eggNOG" id="KOG1900">
    <property type="taxonomic scope" value="Eukaryota"/>
</dbReference>
<dbReference type="STRING" id="3075.A0A087SSH6"/>
<dbReference type="RefSeq" id="XP_011401725.1">
    <property type="nucleotide sequence ID" value="XM_011403423.1"/>
</dbReference>
<sequence>MSEMPAAVLDRFAACQTVAFCGVFPELRRAWASVDSSLFLWRFDRWQDVPMEYSGEDQSIVAVGLAPARPGVFVSAIQHVLVVCTTTEILLVGACCGRSPGGTGDEWDQLTLAPLPLFSVPSDGVTTVTVTCTAGGRIFLGGADGNLYELQYQSSSGVAGRWRGGRPLTKVRPGCVVCDGVPCATSVHAPVPSCGSQPVDSQPLHLSTHTLILAGVPHSGRSLLPPLLPPLLPGAPPGPPAGGAGGRGAAHPLHA</sequence>
<dbReference type="Pfam" id="PF08801">
    <property type="entry name" value="Nucleoporin_N"/>
    <property type="match status" value="1"/>
</dbReference>
<dbReference type="PANTHER" id="PTHR10350">
    <property type="entry name" value="NUCLEAR PORE COMPLEX PROTEIN NUP155"/>
    <property type="match status" value="1"/>
</dbReference>
<name>A0A087SSH6_AUXPR</name>
<dbReference type="PANTHER" id="PTHR10350:SF6">
    <property type="entry name" value="NUCLEAR PORE COMPLEX PROTEIN NUP155"/>
    <property type="match status" value="1"/>
</dbReference>
<evidence type="ECO:0000256" key="2">
    <source>
        <dbReference type="ARBA" id="ARBA00022448"/>
    </source>
</evidence>
<feature type="domain" description="Nucleoporin Nup133/Nup155-like N-terminal" evidence="5">
    <location>
        <begin position="3"/>
        <end position="157"/>
    </location>
</feature>
<dbReference type="Proteomes" id="UP000028924">
    <property type="component" value="Unassembled WGS sequence"/>
</dbReference>
<dbReference type="GeneID" id="23614901"/>
<evidence type="ECO:0000256" key="1">
    <source>
        <dbReference type="ARBA" id="ARBA00004123"/>
    </source>
</evidence>
<gene>
    <name evidence="6" type="ORF">F751_3510</name>
</gene>
<protein>
    <submittedName>
        <fullName evidence="6">Nuclear pore complex protein Nup155</fullName>
    </submittedName>
</protein>
<evidence type="ECO:0000256" key="4">
    <source>
        <dbReference type="SAM" id="MobiDB-lite"/>
    </source>
</evidence>
<keyword evidence="3" id="KW-0539">Nucleus</keyword>
<dbReference type="GO" id="GO:0044611">
    <property type="term" value="C:nuclear pore inner ring"/>
    <property type="evidence" value="ECO:0007669"/>
    <property type="project" value="TreeGrafter"/>
</dbReference>
<dbReference type="GO" id="GO:0006405">
    <property type="term" value="P:RNA export from nucleus"/>
    <property type="evidence" value="ECO:0007669"/>
    <property type="project" value="TreeGrafter"/>
</dbReference>
<feature type="compositionally biased region" description="Pro residues" evidence="4">
    <location>
        <begin position="227"/>
        <end position="240"/>
    </location>
</feature>
<reference evidence="6 7" key="1">
    <citation type="journal article" date="2014" name="BMC Genomics">
        <title>Oil accumulation mechanisms of the oleaginous microalga Chlorella protothecoides revealed through its genome, transcriptomes, and proteomes.</title>
        <authorList>
            <person name="Gao C."/>
            <person name="Wang Y."/>
            <person name="Shen Y."/>
            <person name="Yan D."/>
            <person name="He X."/>
            <person name="Dai J."/>
            <person name="Wu Q."/>
        </authorList>
    </citation>
    <scope>NUCLEOTIDE SEQUENCE [LARGE SCALE GENOMIC DNA]</scope>
    <source>
        <strain evidence="6 7">0710</strain>
    </source>
</reference>
<dbReference type="InterPro" id="IPR014908">
    <property type="entry name" value="Nucleoporin_Nup133/Nup155_N"/>
</dbReference>
<dbReference type="EMBL" id="KL662180">
    <property type="protein sequence ID" value="KFM28680.1"/>
    <property type="molecule type" value="Genomic_DNA"/>
</dbReference>
<feature type="region of interest" description="Disordered" evidence="4">
    <location>
        <begin position="227"/>
        <end position="255"/>
    </location>
</feature>
<evidence type="ECO:0000256" key="3">
    <source>
        <dbReference type="ARBA" id="ARBA00023242"/>
    </source>
</evidence>
<dbReference type="GO" id="GO:0000972">
    <property type="term" value="P:transcription-dependent tethering of RNA polymerase II gene DNA at nuclear periphery"/>
    <property type="evidence" value="ECO:0007669"/>
    <property type="project" value="TreeGrafter"/>
</dbReference>
<dbReference type="GO" id="GO:0006606">
    <property type="term" value="P:protein import into nucleus"/>
    <property type="evidence" value="ECO:0007669"/>
    <property type="project" value="TreeGrafter"/>
</dbReference>
<keyword evidence="2" id="KW-0813">Transport</keyword>
<proteinExistence type="predicted"/>
<evidence type="ECO:0000259" key="5">
    <source>
        <dbReference type="Pfam" id="PF08801"/>
    </source>
</evidence>